<keyword evidence="2" id="KW-1185">Reference proteome</keyword>
<evidence type="ECO:0000313" key="1">
    <source>
        <dbReference type="EMBL" id="TKA10985.1"/>
    </source>
</evidence>
<proteinExistence type="predicted"/>
<comment type="caution">
    <text evidence="1">The sequence shown here is derived from an EMBL/GenBank/DDBJ whole genome shotgun (WGS) entry which is preliminary data.</text>
</comment>
<organism evidence="1 2">
    <name type="scientific">Actinacidiphila oryziradicis</name>
    <dbReference type="NCBI Taxonomy" id="2571141"/>
    <lineage>
        <taxon>Bacteria</taxon>
        <taxon>Bacillati</taxon>
        <taxon>Actinomycetota</taxon>
        <taxon>Actinomycetes</taxon>
        <taxon>Kitasatosporales</taxon>
        <taxon>Streptomycetaceae</taxon>
        <taxon>Actinacidiphila</taxon>
    </lineage>
</organism>
<accession>A0A4U0T8L6</accession>
<evidence type="ECO:0000313" key="2">
    <source>
        <dbReference type="Proteomes" id="UP000305778"/>
    </source>
</evidence>
<protein>
    <submittedName>
        <fullName evidence="1">Uncharacterized protein</fullName>
    </submittedName>
</protein>
<dbReference type="EMBL" id="SUMC01000010">
    <property type="protein sequence ID" value="TKA10985.1"/>
    <property type="molecule type" value="Genomic_DNA"/>
</dbReference>
<dbReference type="OrthoDB" id="5351532at2"/>
<dbReference type="AlphaFoldDB" id="A0A4U0T8L6"/>
<sequence>MTYAGPAGPRSSATRTGGVPLAPAGFLWPRCAKSSWVQGDETPSCPLCARPMGFVARVEEGHDHRTAANFGGGGCGYAFVCASCGQGAFRWQC</sequence>
<gene>
    <name evidence="1" type="ORF">FCI23_13535</name>
</gene>
<dbReference type="Proteomes" id="UP000305778">
    <property type="component" value="Unassembled WGS sequence"/>
</dbReference>
<name>A0A4U0T8L6_9ACTN</name>
<reference evidence="1 2" key="1">
    <citation type="submission" date="2019-04" db="EMBL/GenBank/DDBJ databases">
        <title>Streptomyces oryziradicis sp. nov., a novel actinomycete isolated from rhizosphere soil of rice (Oryza sativa L.).</title>
        <authorList>
            <person name="Li C."/>
        </authorList>
    </citation>
    <scope>NUCLEOTIDE SEQUENCE [LARGE SCALE GENOMIC DNA]</scope>
    <source>
        <strain evidence="1 2">NEAU-C40</strain>
    </source>
</reference>